<accession>M4B8M3</accession>
<dbReference type="VEuPathDB" id="FungiDB:HpaG802630"/>
<sequence length="60" mass="7206">MGRIHRERGESVKTCGKHPVRYWFAPRSGQHPVRLERNQRHPLLRGSWLQLKDRTCREVC</sequence>
<name>M4B8M3_HYAAE</name>
<dbReference type="EnsemblProtists" id="HpaT802630">
    <property type="protein sequence ID" value="HpaP802630"/>
    <property type="gene ID" value="HpaG802630"/>
</dbReference>
<reference evidence="1" key="2">
    <citation type="submission" date="2015-06" db="UniProtKB">
        <authorList>
            <consortium name="EnsemblProtists"/>
        </authorList>
    </citation>
    <scope>IDENTIFICATION</scope>
    <source>
        <strain evidence="1">Emoy2</strain>
    </source>
</reference>
<reference evidence="2" key="1">
    <citation type="journal article" date="2010" name="Science">
        <title>Signatures of adaptation to obligate biotrophy in the Hyaloperonospora arabidopsidis genome.</title>
        <authorList>
            <person name="Baxter L."/>
            <person name="Tripathy S."/>
            <person name="Ishaque N."/>
            <person name="Boot N."/>
            <person name="Cabral A."/>
            <person name="Kemen E."/>
            <person name="Thines M."/>
            <person name="Ah-Fong A."/>
            <person name="Anderson R."/>
            <person name="Badejoko W."/>
            <person name="Bittner-Eddy P."/>
            <person name="Boore J.L."/>
            <person name="Chibucos M.C."/>
            <person name="Coates M."/>
            <person name="Dehal P."/>
            <person name="Delehaunty K."/>
            <person name="Dong S."/>
            <person name="Downton P."/>
            <person name="Dumas B."/>
            <person name="Fabro G."/>
            <person name="Fronick C."/>
            <person name="Fuerstenberg S.I."/>
            <person name="Fulton L."/>
            <person name="Gaulin E."/>
            <person name="Govers F."/>
            <person name="Hughes L."/>
            <person name="Humphray S."/>
            <person name="Jiang R.H."/>
            <person name="Judelson H."/>
            <person name="Kamoun S."/>
            <person name="Kyung K."/>
            <person name="Meijer H."/>
            <person name="Minx P."/>
            <person name="Morris P."/>
            <person name="Nelson J."/>
            <person name="Phuntumart V."/>
            <person name="Qutob D."/>
            <person name="Rehmany A."/>
            <person name="Rougon-Cardoso A."/>
            <person name="Ryden P."/>
            <person name="Torto-Alalibo T."/>
            <person name="Studholme D."/>
            <person name="Wang Y."/>
            <person name="Win J."/>
            <person name="Wood J."/>
            <person name="Clifton S.W."/>
            <person name="Rogers J."/>
            <person name="Van den Ackerveken G."/>
            <person name="Jones J.D."/>
            <person name="McDowell J.M."/>
            <person name="Beynon J."/>
            <person name="Tyler B.M."/>
        </authorList>
    </citation>
    <scope>NUCLEOTIDE SEQUENCE [LARGE SCALE GENOMIC DNA]</scope>
    <source>
        <strain evidence="2">Emoy2</strain>
    </source>
</reference>
<evidence type="ECO:0000313" key="2">
    <source>
        <dbReference type="Proteomes" id="UP000011713"/>
    </source>
</evidence>
<protein>
    <submittedName>
        <fullName evidence="1">Uncharacterized protein</fullName>
    </submittedName>
</protein>
<dbReference type="InParanoid" id="M4B8M3"/>
<dbReference type="EMBL" id="JH597989">
    <property type="status" value="NOT_ANNOTATED_CDS"/>
    <property type="molecule type" value="Genomic_DNA"/>
</dbReference>
<keyword evidence="2" id="KW-1185">Reference proteome</keyword>
<evidence type="ECO:0000313" key="1">
    <source>
        <dbReference type="EnsemblProtists" id="HpaP802630"/>
    </source>
</evidence>
<dbReference type="AlphaFoldDB" id="M4B8M3"/>
<dbReference type="HOGENOM" id="CLU_2946551_0_0_1"/>
<organism evidence="1 2">
    <name type="scientific">Hyaloperonospora arabidopsidis (strain Emoy2)</name>
    <name type="common">Downy mildew agent</name>
    <name type="synonym">Peronospora arabidopsidis</name>
    <dbReference type="NCBI Taxonomy" id="559515"/>
    <lineage>
        <taxon>Eukaryota</taxon>
        <taxon>Sar</taxon>
        <taxon>Stramenopiles</taxon>
        <taxon>Oomycota</taxon>
        <taxon>Peronosporomycetes</taxon>
        <taxon>Peronosporales</taxon>
        <taxon>Peronosporaceae</taxon>
        <taxon>Hyaloperonospora</taxon>
    </lineage>
</organism>
<dbReference type="Proteomes" id="UP000011713">
    <property type="component" value="Unassembled WGS sequence"/>
</dbReference>
<proteinExistence type="predicted"/>